<evidence type="ECO:0000313" key="1">
    <source>
        <dbReference type="EMBL" id="CAA3020584.1"/>
    </source>
</evidence>
<name>A0A8S0UPM3_OLEEU</name>
<protein>
    <submittedName>
        <fullName evidence="1">Serine threonine- kinase HT1-like</fullName>
    </submittedName>
</protein>
<dbReference type="GO" id="GO:0016301">
    <property type="term" value="F:kinase activity"/>
    <property type="evidence" value="ECO:0007669"/>
    <property type="project" value="UniProtKB-KW"/>
</dbReference>
<keyword evidence="2" id="KW-1185">Reference proteome</keyword>
<proteinExistence type="predicted"/>
<reference evidence="1 2" key="1">
    <citation type="submission" date="2019-12" db="EMBL/GenBank/DDBJ databases">
        <authorList>
            <person name="Alioto T."/>
            <person name="Alioto T."/>
            <person name="Gomez Garrido J."/>
        </authorList>
    </citation>
    <scope>NUCLEOTIDE SEQUENCE [LARGE SCALE GENOMIC DNA]</scope>
</reference>
<evidence type="ECO:0000313" key="2">
    <source>
        <dbReference type="Proteomes" id="UP000594638"/>
    </source>
</evidence>
<dbReference type="Gramene" id="OE9A013316T1">
    <property type="protein sequence ID" value="OE9A013316C1"/>
    <property type="gene ID" value="OE9A013316"/>
</dbReference>
<organism evidence="1 2">
    <name type="scientific">Olea europaea subsp. europaea</name>
    <dbReference type="NCBI Taxonomy" id="158383"/>
    <lineage>
        <taxon>Eukaryota</taxon>
        <taxon>Viridiplantae</taxon>
        <taxon>Streptophyta</taxon>
        <taxon>Embryophyta</taxon>
        <taxon>Tracheophyta</taxon>
        <taxon>Spermatophyta</taxon>
        <taxon>Magnoliopsida</taxon>
        <taxon>eudicotyledons</taxon>
        <taxon>Gunneridae</taxon>
        <taxon>Pentapetalae</taxon>
        <taxon>asterids</taxon>
        <taxon>lamiids</taxon>
        <taxon>Lamiales</taxon>
        <taxon>Oleaceae</taxon>
        <taxon>Oleeae</taxon>
        <taxon>Olea</taxon>
    </lineage>
</organism>
<dbReference type="Proteomes" id="UP000594638">
    <property type="component" value="Unassembled WGS sequence"/>
</dbReference>
<accession>A0A8S0UPM3</accession>
<comment type="caution">
    <text evidence="1">The sequence shown here is derived from an EMBL/GenBank/DDBJ whole genome shotgun (WGS) entry which is preliminary data.</text>
</comment>
<dbReference type="AlphaFoldDB" id="A0A8S0UPM3"/>
<gene>
    <name evidence="1" type="ORF">OLEA9_A013316</name>
</gene>
<sequence>MAGEVSDGSGESGDCFSLTSLIRSKSKSLLIPSTSRTKLSNDADNIERKRFDNLESWSMILVSENVETWEASEDQEEWTADLSQLFIGNKFALVHIVEFTEEFISREQLLAGYDRLITVTGTFDGQIKMIELPDNPNMLVHAPWVVNLVLVPSCWYVDFPFGFCDLVR</sequence>
<dbReference type="EMBL" id="CACTIH010009040">
    <property type="protein sequence ID" value="CAA3020584.1"/>
    <property type="molecule type" value="Genomic_DNA"/>
</dbReference>
<keyword evidence="1" id="KW-0808">Transferase</keyword>
<keyword evidence="1" id="KW-0418">Kinase</keyword>